<organism evidence="1 2">
    <name type="scientific">Acinetobacter defluvii</name>
    <dbReference type="NCBI Taxonomy" id="1871111"/>
    <lineage>
        <taxon>Bacteria</taxon>
        <taxon>Pseudomonadati</taxon>
        <taxon>Pseudomonadota</taxon>
        <taxon>Gammaproteobacteria</taxon>
        <taxon>Moraxellales</taxon>
        <taxon>Moraxellaceae</taxon>
        <taxon>Acinetobacter</taxon>
    </lineage>
</organism>
<dbReference type="EMBL" id="CP029389">
    <property type="protein sequence ID" value="AWL27144.1"/>
    <property type="molecule type" value="Genomic_DNA"/>
</dbReference>
<sequence>MAKKFLLSDLSDKHELITEIKDILEKATLQRVAFMMVEKMKKTAGVAVKDVIFNMENGQSLTLTFRTDGDVIKTLLNKKNIPISKVMDYDDMPSFKSGVEELALKLKGNQSKFDIQRTKQRVVIPYDPSKRAPSKAKQMELLSAESAELDTLIAEKQAQLALKQKEYADLTGTSNG</sequence>
<dbReference type="AlphaFoldDB" id="A0A2S2F846"/>
<evidence type="ECO:0000313" key="1">
    <source>
        <dbReference type="EMBL" id="AWL27144.1"/>
    </source>
</evidence>
<protein>
    <submittedName>
        <fullName evidence="1">Uncharacterized protein</fullName>
    </submittedName>
</protein>
<geneLocation type="plasmid" evidence="1 2">
    <name>p1_010030</name>
</geneLocation>
<name>A0A2S2F846_9GAMM</name>
<dbReference type="STRING" id="1871111.GCA_001704615_00907"/>
<proteinExistence type="predicted"/>
<gene>
    <name evidence="1" type="ORF">DJ533_00220</name>
</gene>
<reference evidence="1" key="1">
    <citation type="submission" date="2019-08" db="EMBL/GenBank/DDBJ databases">
        <title>The complete genome of Acinetobacter defluvii strain WCHAD010030.</title>
        <authorList>
            <person name="Hu Y."/>
            <person name="Qin J."/>
            <person name="Feng Y."/>
            <person name="Zong Z."/>
        </authorList>
    </citation>
    <scope>NUCLEOTIDE SEQUENCE</scope>
    <source>
        <strain evidence="1">WCHA30</strain>
        <plasmid evidence="1">p1_010030</plasmid>
    </source>
</reference>
<dbReference type="Proteomes" id="UP000245977">
    <property type="component" value="Plasmid p1_010030"/>
</dbReference>
<evidence type="ECO:0000313" key="2">
    <source>
        <dbReference type="Proteomes" id="UP000245977"/>
    </source>
</evidence>
<dbReference type="KEGG" id="adv:DJ533_00220"/>
<dbReference type="RefSeq" id="WP_065994788.1">
    <property type="nucleotide sequence ID" value="NZ_CP029389.2"/>
</dbReference>
<keyword evidence="2" id="KW-1185">Reference proteome</keyword>
<accession>A0A2S2F846</accession>
<keyword evidence="1" id="KW-0614">Plasmid</keyword>
<dbReference type="OrthoDB" id="6685758at2"/>